<gene>
    <name evidence="2" type="ORF">AYO21_12104</name>
</gene>
<organism evidence="2 3">
    <name type="scientific">Fonsecaea monophora</name>
    <dbReference type="NCBI Taxonomy" id="254056"/>
    <lineage>
        <taxon>Eukaryota</taxon>
        <taxon>Fungi</taxon>
        <taxon>Dikarya</taxon>
        <taxon>Ascomycota</taxon>
        <taxon>Pezizomycotina</taxon>
        <taxon>Eurotiomycetes</taxon>
        <taxon>Chaetothyriomycetidae</taxon>
        <taxon>Chaetothyriales</taxon>
        <taxon>Herpotrichiellaceae</taxon>
        <taxon>Fonsecaea</taxon>
    </lineage>
</organism>
<dbReference type="EMBL" id="LVKK01000227">
    <property type="protein sequence ID" value="OAG33804.1"/>
    <property type="molecule type" value="Genomic_DNA"/>
</dbReference>
<keyword evidence="3" id="KW-1185">Reference proteome</keyword>
<sequence>MYYITGVELRQRAYEEDEYKKAEEYIRRQLGQRCSRLHWRTMDLHAPHTAAALADTPHRRHYAYDRLFTAATAGQRNPIITLPGLEDMRRRCGLPPRAALEDEVAFGGADDDTDHTNDDDPNDLEDGEIREEEGESGGTAMDPRGPTDATTQDAPVESFSEGSETTVADDSMYGDKDGAAEDNTDDKEAKEISDSPTTPHSELVDRGRPLVALPEDLDTDTDTAAARAGNEETAAGEG</sequence>
<evidence type="ECO:0000256" key="1">
    <source>
        <dbReference type="SAM" id="MobiDB-lite"/>
    </source>
</evidence>
<dbReference type="AlphaFoldDB" id="A0A177EP95"/>
<accession>A0A177EP95</accession>
<dbReference type="GeneID" id="34607163"/>
<feature type="compositionally biased region" description="Acidic residues" evidence="1">
    <location>
        <begin position="106"/>
        <end position="135"/>
    </location>
</feature>
<protein>
    <submittedName>
        <fullName evidence="2">Uncharacterized protein</fullName>
    </submittedName>
</protein>
<comment type="caution">
    <text evidence="2">The sequence shown here is derived from an EMBL/GenBank/DDBJ whole genome shotgun (WGS) entry which is preliminary data.</text>
</comment>
<feature type="region of interest" description="Disordered" evidence="1">
    <location>
        <begin position="106"/>
        <end position="238"/>
    </location>
</feature>
<proteinExistence type="predicted"/>
<evidence type="ECO:0000313" key="2">
    <source>
        <dbReference type="EMBL" id="OAG33804.1"/>
    </source>
</evidence>
<dbReference type="Proteomes" id="UP000077002">
    <property type="component" value="Unassembled WGS sequence"/>
</dbReference>
<feature type="compositionally biased region" description="Low complexity" evidence="1">
    <location>
        <begin position="222"/>
        <end position="238"/>
    </location>
</feature>
<reference evidence="2 3" key="1">
    <citation type="submission" date="2016-03" db="EMBL/GenBank/DDBJ databases">
        <title>Draft genome sequence of the Fonsecaea monophora CBS 269.37.</title>
        <authorList>
            <person name="Bombassaro A."/>
            <person name="Vinicius W.A."/>
            <person name="De Hoog S."/>
            <person name="Sun J."/>
            <person name="Souza E.M."/>
            <person name="Raittz R.T."/>
            <person name="Costa F."/>
            <person name="Leao A.C."/>
            <person name="Tadra-Sfeir M.Z."/>
            <person name="Baura V."/>
            <person name="Balsanelli E."/>
            <person name="Pedrosa F.O."/>
            <person name="Moreno L.F."/>
            <person name="Steffens M.B."/>
            <person name="Xi L."/>
            <person name="Bocca A.L."/>
            <person name="Felipe M.S."/>
            <person name="Teixeira M."/>
            <person name="Telles Filho F.Q."/>
            <person name="Azevedo C.M."/>
            <person name="Gomes R."/>
            <person name="Vicente V.A."/>
        </authorList>
    </citation>
    <scope>NUCLEOTIDE SEQUENCE [LARGE SCALE GENOMIC DNA]</scope>
    <source>
        <strain evidence="2 3">CBS 269.37</strain>
    </source>
</reference>
<dbReference type="RefSeq" id="XP_022505756.1">
    <property type="nucleotide sequence ID" value="XM_022661936.1"/>
</dbReference>
<name>A0A177EP95_9EURO</name>
<evidence type="ECO:0000313" key="3">
    <source>
        <dbReference type="Proteomes" id="UP000077002"/>
    </source>
</evidence>